<dbReference type="GO" id="GO:0009570">
    <property type="term" value="C:chloroplast stroma"/>
    <property type="evidence" value="ECO:0007669"/>
    <property type="project" value="TreeGrafter"/>
</dbReference>
<dbReference type="GO" id="GO:0006006">
    <property type="term" value="P:glucose metabolic process"/>
    <property type="evidence" value="ECO:0007669"/>
    <property type="project" value="UniProtKB-KW"/>
</dbReference>
<feature type="non-terminal residue" evidence="6">
    <location>
        <position position="1"/>
    </location>
</feature>
<feature type="compositionally biased region" description="Basic residues" evidence="4">
    <location>
        <begin position="84"/>
        <end position="94"/>
    </location>
</feature>
<dbReference type="PANTHER" id="PTHR23429">
    <property type="entry name" value="GLUCOSE-6-PHOSPHATE 1-DEHYDROGENASE G6PD"/>
    <property type="match status" value="1"/>
</dbReference>
<dbReference type="GO" id="GO:0009051">
    <property type="term" value="P:pentose-phosphate shunt, oxidative branch"/>
    <property type="evidence" value="ECO:0007669"/>
    <property type="project" value="TreeGrafter"/>
</dbReference>
<dbReference type="Gene3D" id="3.40.50.720">
    <property type="entry name" value="NAD(P)-binding Rossmann-like Domain"/>
    <property type="match status" value="1"/>
</dbReference>
<feature type="non-terminal residue" evidence="6">
    <location>
        <position position="210"/>
    </location>
</feature>
<gene>
    <name evidence="6" type="primary">G6PD_0</name>
    <name evidence="6" type="ORF">g.106790</name>
</gene>
<evidence type="ECO:0000256" key="2">
    <source>
        <dbReference type="ARBA" id="ARBA00022857"/>
    </source>
</evidence>
<feature type="compositionally biased region" description="Low complexity" evidence="4">
    <location>
        <begin position="73"/>
        <end position="83"/>
    </location>
</feature>
<dbReference type="PANTHER" id="PTHR23429:SF13">
    <property type="entry name" value="GLUCOSE-6-PHOSPHATE 1-DEHYDROGENASE 1, CHLOROPLASTIC"/>
    <property type="match status" value="1"/>
</dbReference>
<proteinExistence type="predicted"/>
<feature type="compositionally biased region" description="Basic and acidic residues" evidence="4">
    <location>
        <begin position="150"/>
        <end position="160"/>
    </location>
</feature>
<reference evidence="6" key="1">
    <citation type="submission" date="2015-07" db="EMBL/GenBank/DDBJ databases">
        <title>Transcriptome Assembly of Anthurium amnicola.</title>
        <authorList>
            <person name="Suzuki J."/>
        </authorList>
    </citation>
    <scope>NUCLEOTIDE SEQUENCE</scope>
</reference>
<protein>
    <submittedName>
        <fullName evidence="6">Glucose-6-phosphate 1-dehydrogenase, chloroplastic</fullName>
    </submittedName>
</protein>
<feature type="compositionally biased region" description="Polar residues" evidence="4">
    <location>
        <begin position="126"/>
        <end position="146"/>
    </location>
</feature>
<feature type="region of interest" description="Disordered" evidence="4">
    <location>
        <begin position="120"/>
        <end position="172"/>
    </location>
</feature>
<evidence type="ECO:0000313" key="6">
    <source>
        <dbReference type="EMBL" id="JAT66088.1"/>
    </source>
</evidence>
<dbReference type="EMBL" id="GDJX01001848">
    <property type="protein sequence ID" value="JAT66088.1"/>
    <property type="molecule type" value="Transcribed_RNA"/>
</dbReference>
<organism evidence="6">
    <name type="scientific">Anthurium amnicola</name>
    <dbReference type="NCBI Taxonomy" id="1678845"/>
    <lineage>
        <taxon>Eukaryota</taxon>
        <taxon>Viridiplantae</taxon>
        <taxon>Streptophyta</taxon>
        <taxon>Embryophyta</taxon>
        <taxon>Tracheophyta</taxon>
        <taxon>Spermatophyta</taxon>
        <taxon>Magnoliopsida</taxon>
        <taxon>Liliopsida</taxon>
        <taxon>Araceae</taxon>
        <taxon>Pothoideae</taxon>
        <taxon>Potheae</taxon>
        <taxon>Anthurium</taxon>
    </lineage>
</organism>
<dbReference type="AlphaFoldDB" id="A0A1D1ZGW2"/>
<dbReference type="SUPFAM" id="SSF51735">
    <property type="entry name" value="NAD(P)-binding Rossmann-fold domains"/>
    <property type="match status" value="1"/>
</dbReference>
<dbReference type="GO" id="GO:0004345">
    <property type="term" value="F:glucose-6-phosphate dehydrogenase activity"/>
    <property type="evidence" value="ECO:0007669"/>
    <property type="project" value="TreeGrafter"/>
</dbReference>
<feature type="domain" description="Glucose-6-phosphate dehydrogenase NAD-binding" evidence="5">
    <location>
        <begin position="177"/>
        <end position="210"/>
    </location>
</feature>
<evidence type="ECO:0000256" key="1">
    <source>
        <dbReference type="ARBA" id="ARBA00022526"/>
    </source>
</evidence>
<dbReference type="InterPro" id="IPR022674">
    <property type="entry name" value="G6P_DH_NAD-bd"/>
</dbReference>
<evidence type="ECO:0000256" key="3">
    <source>
        <dbReference type="ARBA" id="ARBA00023277"/>
    </source>
</evidence>
<evidence type="ECO:0000259" key="5">
    <source>
        <dbReference type="Pfam" id="PF00479"/>
    </source>
</evidence>
<dbReference type="Pfam" id="PF00479">
    <property type="entry name" value="G6PD_N"/>
    <property type="match status" value="1"/>
</dbReference>
<keyword evidence="3" id="KW-0119">Carbohydrate metabolism</keyword>
<dbReference type="GO" id="GO:0050661">
    <property type="term" value="F:NADP binding"/>
    <property type="evidence" value="ECO:0007669"/>
    <property type="project" value="InterPro"/>
</dbReference>
<sequence length="210" mass="21980">SLSLSHWLICSFKSSNAVVTKAAAVSIPVDLVTAATGSLCFPRSPGGSDEITCSPAYKLPLMAACFHTCSSSSVFSPPSGFSKRSSKKHKKNHGKASPFPSPTWSPGISDSHLLHTPQIGSGFRIKSSNGHPPNAVSLQNGLSGNSPAKDPADNKLKDGRPPSSGPKQSETTVSITVVGASGDLAKKKIFPALFALFYENCLPKHFTIFG</sequence>
<name>A0A1D1ZGW2_9ARAE</name>
<dbReference type="InterPro" id="IPR036291">
    <property type="entry name" value="NAD(P)-bd_dom_sf"/>
</dbReference>
<accession>A0A1D1ZGW2</accession>
<keyword evidence="1" id="KW-0313">Glucose metabolism</keyword>
<dbReference type="InterPro" id="IPR001282">
    <property type="entry name" value="G6P_DH"/>
</dbReference>
<keyword evidence="2" id="KW-0521">NADP</keyword>
<evidence type="ECO:0000256" key="4">
    <source>
        <dbReference type="SAM" id="MobiDB-lite"/>
    </source>
</evidence>
<feature type="region of interest" description="Disordered" evidence="4">
    <location>
        <begin position="73"/>
        <end position="104"/>
    </location>
</feature>